<evidence type="ECO:0000256" key="4">
    <source>
        <dbReference type="ARBA" id="ARBA00023136"/>
    </source>
</evidence>
<feature type="compositionally biased region" description="Polar residues" evidence="6">
    <location>
        <begin position="167"/>
        <end position="190"/>
    </location>
</feature>
<keyword evidence="11" id="KW-1185">Reference proteome</keyword>
<evidence type="ECO:0000256" key="6">
    <source>
        <dbReference type="SAM" id="MobiDB-lite"/>
    </source>
</evidence>
<dbReference type="PANTHER" id="PTHR31082:SF4">
    <property type="entry name" value="PHEROMONE-REGULATED MEMBRANE PROTEIN 10"/>
    <property type="match status" value="1"/>
</dbReference>
<dbReference type="Proteomes" id="UP000277580">
    <property type="component" value="Unassembled WGS sequence"/>
</dbReference>
<reference evidence="10 11" key="1">
    <citation type="journal article" date="2018" name="Nat. Ecol. Evol.">
        <title>Pezizomycetes genomes reveal the molecular basis of ectomycorrhizal truffle lifestyle.</title>
        <authorList>
            <person name="Murat C."/>
            <person name="Payen T."/>
            <person name="Noel B."/>
            <person name="Kuo A."/>
            <person name="Morin E."/>
            <person name="Chen J."/>
            <person name="Kohler A."/>
            <person name="Krizsan K."/>
            <person name="Balestrini R."/>
            <person name="Da Silva C."/>
            <person name="Montanini B."/>
            <person name="Hainaut M."/>
            <person name="Levati E."/>
            <person name="Barry K.W."/>
            <person name="Belfiori B."/>
            <person name="Cichocki N."/>
            <person name="Clum A."/>
            <person name="Dockter R.B."/>
            <person name="Fauchery L."/>
            <person name="Guy J."/>
            <person name="Iotti M."/>
            <person name="Le Tacon F."/>
            <person name="Lindquist E.A."/>
            <person name="Lipzen A."/>
            <person name="Malagnac F."/>
            <person name="Mello A."/>
            <person name="Molinier V."/>
            <person name="Miyauchi S."/>
            <person name="Poulain J."/>
            <person name="Riccioni C."/>
            <person name="Rubini A."/>
            <person name="Sitrit Y."/>
            <person name="Splivallo R."/>
            <person name="Traeger S."/>
            <person name="Wang M."/>
            <person name="Zifcakova L."/>
            <person name="Wipf D."/>
            <person name="Zambonelli A."/>
            <person name="Paolocci F."/>
            <person name="Nowrousian M."/>
            <person name="Ottonello S."/>
            <person name="Baldrian P."/>
            <person name="Spatafora J.W."/>
            <person name="Henrissat B."/>
            <person name="Nagy L.G."/>
            <person name="Aury J.M."/>
            <person name="Wincker P."/>
            <person name="Grigoriev I.V."/>
            <person name="Bonfante P."/>
            <person name="Martin F.M."/>
        </authorList>
    </citation>
    <scope>NUCLEOTIDE SEQUENCE [LARGE SCALE GENOMIC DNA]</scope>
    <source>
        <strain evidence="10 11">CCBAS932</strain>
    </source>
</reference>
<evidence type="ECO:0000256" key="7">
    <source>
        <dbReference type="SAM" id="Phobius"/>
    </source>
</evidence>
<dbReference type="FunCoup" id="A0A3N4KV31">
    <property type="interactions" value="22"/>
</dbReference>
<feature type="transmembrane region" description="Helical" evidence="7">
    <location>
        <begin position="603"/>
        <end position="624"/>
    </location>
</feature>
<gene>
    <name evidence="10" type="ORF">P167DRAFT_488299</name>
</gene>
<dbReference type="Pfam" id="PF12821">
    <property type="entry name" value="ThrE_2"/>
    <property type="match status" value="1"/>
</dbReference>
<feature type="region of interest" description="Disordered" evidence="6">
    <location>
        <begin position="167"/>
        <end position="195"/>
    </location>
</feature>
<evidence type="ECO:0000259" key="9">
    <source>
        <dbReference type="Pfam" id="PF12821"/>
    </source>
</evidence>
<feature type="transmembrane region" description="Helical" evidence="7">
    <location>
        <begin position="457"/>
        <end position="477"/>
    </location>
</feature>
<feature type="domain" description="Threonine/serine exporter-like N-terminal" evidence="8">
    <location>
        <begin position="274"/>
        <end position="516"/>
    </location>
</feature>
<comment type="subcellular location">
    <subcellularLocation>
        <location evidence="1">Membrane</location>
        <topology evidence="1">Multi-pass membrane protein</topology>
    </subcellularLocation>
</comment>
<dbReference type="Pfam" id="PF06738">
    <property type="entry name" value="ThrE"/>
    <property type="match status" value="1"/>
</dbReference>
<evidence type="ECO:0000259" key="8">
    <source>
        <dbReference type="Pfam" id="PF06738"/>
    </source>
</evidence>
<accession>A0A3N4KV31</accession>
<protein>
    <submittedName>
        <fullName evidence="10">DUF1212-domain-containing protein</fullName>
    </submittedName>
</protein>
<evidence type="ECO:0000313" key="10">
    <source>
        <dbReference type="EMBL" id="RPB12201.1"/>
    </source>
</evidence>
<keyword evidence="4 7" id="KW-0472">Membrane</keyword>
<evidence type="ECO:0000256" key="2">
    <source>
        <dbReference type="ARBA" id="ARBA00022692"/>
    </source>
</evidence>
<organism evidence="10 11">
    <name type="scientific">Morchella conica CCBAS932</name>
    <dbReference type="NCBI Taxonomy" id="1392247"/>
    <lineage>
        <taxon>Eukaryota</taxon>
        <taxon>Fungi</taxon>
        <taxon>Dikarya</taxon>
        <taxon>Ascomycota</taxon>
        <taxon>Pezizomycotina</taxon>
        <taxon>Pezizomycetes</taxon>
        <taxon>Pezizales</taxon>
        <taxon>Morchellaceae</taxon>
        <taxon>Morchella</taxon>
    </lineage>
</organism>
<dbReference type="EMBL" id="ML119130">
    <property type="protein sequence ID" value="RPB12201.1"/>
    <property type="molecule type" value="Genomic_DNA"/>
</dbReference>
<dbReference type="GO" id="GO:0022857">
    <property type="term" value="F:transmembrane transporter activity"/>
    <property type="evidence" value="ECO:0007669"/>
    <property type="project" value="InterPro"/>
</dbReference>
<dbReference type="InterPro" id="IPR024528">
    <property type="entry name" value="ThrE_2"/>
</dbReference>
<comment type="similarity">
    <text evidence="5">Belongs to the ThrE exporter (TC 2.A.79) family.</text>
</comment>
<feature type="region of interest" description="Disordered" evidence="6">
    <location>
        <begin position="218"/>
        <end position="241"/>
    </location>
</feature>
<evidence type="ECO:0000256" key="3">
    <source>
        <dbReference type="ARBA" id="ARBA00022989"/>
    </source>
</evidence>
<dbReference type="PANTHER" id="PTHR31082">
    <property type="entry name" value="PHEROMONE-REGULATED MEMBRANE PROTEIN 10"/>
    <property type="match status" value="1"/>
</dbReference>
<dbReference type="InterPro" id="IPR051361">
    <property type="entry name" value="ThrE/Ser_Exporter"/>
</dbReference>
<sequence length="698" mass="74845">MNEKYDQFHAKEQLTAKERAARLSRIGSFSAPGSAQTSPILSPSNPLNTYSVGAGQVQGGVPVDDIPLLDLGAAIPDSTTVDGKADRPKIRATKEAHDLVRQHTQRGPAGVLRPMMPRRSTESGFEPRSGAVTPVALQHEDYVKPPEQFRGGILSSLLKLYNPAQASSNTSHYAPSIASTAGSPTASGRTTPKWYNKSANTSSTSLGLLAASGAIASPAAGSSAGKNVRPKPKHRPHSGGVVGAIKNFSRANANLENEIKITIHIAETLARQKYILKLCRALMLYGAPTHRLEEYMKMTSRVLEIDGQFLYIPGCMIVSFGDSSTHTSDMQIVRTNQGVDLGKLHDTHLVYKEVVHDIIGVEEATQRLNDVMNRKPKHNPWALVPVYGIASAVVGPFGFKARLIDMPVLFLLGCIVGFLQLVVAPNSELYSNVFEISAAILTSFLARAFGSIRGGKLFCFSALAQASIALILPGYIILMGSLELQSKNIVAGSVRMFYAIVYSLFLGFGITIGSALYGLFDENATSATTCENPLPWQYNFLFVPPFAWCLLTANQARWKQAPVMIAIATAGYAVNFFSSRRFASQPQVSNAMGAFTVGILGNLYSRVGHGLAFAAMLPAIFVQVPSGLAAQGSLVSGIQNANLVIKNNATVSQSQFSSVVMDMGFSMIQIAIGISVGLFAAALMVYPFGKKRSGLFSF</sequence>
<name>A0A3N4KV31_9PEZI</name>
<proteinExistence type="inferred from homology"/>
<dbReference type="AlphaFoldDB" id="A0A3N4KV31"/>
<dbReference type="STRING" id="1392247.A0A3N4KV31"/>
<dbReference type="InParanoid" id="A0A3N4KV31"/>
<evidence type="ECO:0000313" key="11">
    <source>
        <dbReference type="Proteomes" id="UP000277580"/>
    </source>
</evidence>
<dbReference type="InterPro" id="IPR010619">
    <property type="entry name" value="ThrE-like_N"/>
</dbReference>
<evidence type="ECO:0000256" key="5">
    <source>
        <dbReference type="ARBA" id="ARBA00034125"/>
    </source>
</evidence>
<feature type="transmembrane region" description="Helical" evidence="7">
    <location>
        <begin position="563"/>
        <end position="583"/>
    </location>
</feature>
<feature type="region of interest" description="Disordered" evidence="6">
    <location>
        <begin position="98"/>
        <end position="130"/>
    </location>
</feature>
<feature type="compositionally biased region" description="Basic residues" evidence="6">
    <location>
        <begin position="228"/>
        <end position="237"/>
    </location>
</feature>
<feature type="domain" description="Threonine/Serine exporter ThrE" evidence="9">
    <location>
        <begin position="553"/>
        <end position="683"/>
    </location>
</feature>
<keyword evidence="3 7" id="KW-1133">Transmembrane helix</keyword>
<feature type="transmembrane region" description="Helical" evidence="7">
    <location>
        <begin position="381"/>
        <end position="399"/>
    </location>
</feature>
<feature type="transmembrane region" description="Helical" evidence="7">
    <location>
        <begin position="497"/>
        <end position="520"/>
    </location>
</feature>
<keyword evidence="2 7" id="KW-0812">Transmembrane</keyword>
<feature type="transmembrane region" description="Helical" evidence="7">
    <location>
        <begin position="406"/>
        <end position="423"/>
    </location>
</feature>
<dbReference type="OrthoDB" id="413008at2759"/>
<evidence type="ECO:0000256" key="1">
    <source>
        <dbReference type="ARBA" id="ARBA00004141"/>
    </source>
</evidence>
<feature type="transmembrane region" description="Helical" evidence="7">
    <location>
        <begin position="667"/>
        <end position="688"/>
    </location>
</feature>